<sequence length="322" mass="34697">MAQSGGRRLDGSKADRSHPAHDEAMTGKFSPFVIKALVDTITGGAGNDNTPPIGIYRSGPKIEQFFLNCGLDMRIGASSRVPATTDFIRKVANHPDGNAEVYLTRIIEQVCDPRTYLEHPDRATAVREHLNKALGADQLAVVIVGGKAVLTERQGAGGIVEPFIMKVATLDFDTVQMEIARALPNLESDPEDAVTAACSLIEAVCRSILVELALPLPPKKDIDGLIRAVQIPLGLSPGRTDFPSEIEADIRQTLSGLTSVAKGIGALRTHGGDAHGREKGFRRIDARIARLAINAASSLALFLIETWERQEHRALPQHAEQI</sequence>
<organism evidence="3 4">
    <name type="scientific">Acetobacter tropicalis</name>
    <dbReference type="NCBI Taxonomy" id="104102"/>
    <lineage>
        <taxon>Bacteria</taxon>
        <taxon>Pseudomonadati</taxon>
        <taxon>Pseudomonadota</taxon>
        <taxon>Alphaproteobacteria</taxon>
        <taxon>Acetobacterales</taxon>
        <taxon>Acetobacteraceae</taxon>
        <taxon>Acetobacter</taxon>
    </lineage>
</organism>
<feature type="compositionally biased region" description="Basic and acidic residues" evidence="1">
    <location>
        <begin position="7"/>
        <end position="25"/>
    </location>
</feature>
<dbReference type="EMBL" id="BJVR01000026">
    <property type="protein sequence ID" value="GEL51201.1"/>
    <property type="molecule type" value="Genomic_DNA"/>
</dbReference>
<comment type="caution">
    <text evidence="3">The sequence shown here is derived from an EMBL/GenBank/DDBJ whole genome shotgun (WGS) entry which is preliminary data.</text>
</comment>
<gene>
    <name evidence="3" type="ORF">ATR01nite_22760</name>
</gene>
<dbReference type="Pfam" id="PF14355">
    <property type="entry name" value="Abi_C"/>
    <property type="match status" value="1"/>
</dbReference>
<dbReference type="AlphaFoldDB" id="A0A511FQH1"/>
<reference evidence="3 4" key="1">
    <citation type="submission" date="2019-07" db="EMBL/GenBank/DDBJ databases">
        <title>Whole genome shotgun sequence of Acetobacter tropicalis NBRC 16470.</title>
        <authorList>
            <person name="Hosoyama A."/>
            <person name="Uohara A."/>
            <person name="Ohji S."/>
            <person name="Ichikawa N."/>
        </authorList>
    </citation>
    <scope>NUCLEOTIDE SEQUENCE [LARGE SCALE GENOMIC DNA]</scope>
    <source>
        <strain evidence="3 4">NBRC 16470</strain>
    </source>
</reference>
<dbReference type="Proteomes" id="UP000321800">
    <property type="component" value="Unassembled WGS sequence"/>
</dbReference>
<proteinExistence type="predicted"/>
<feature type="domain" description="Abortive infection protein-like C-terminal" evidence="2">
    <location>
        <begin position="225"/>
        <end position="305"/>
    </location>
</feature>
<dbReference type="RefSeq" id="WP_236709322.1">
    <property type="nucleotide sequence ID" value="NZ_BJVR01000026.1"/>
</dbReference>
<evidence type="ECO:0000259" key="2">
    <source>
        <dbReference type="Pfam" id="PF14355"/>
    </source>
</evidence>
<dbReference type="InterPro" id="IPR026001">
    <property type="entry name" value="Abi-like_C"/>
</dbReference>
<evidence type="ECO:0000313" key="4">
    <source>
        <dbReference type="Proteomes" id="UP000321800"/>
    </source>
</evidence>
<name>A0A511FQH1_9PROT</name>
<accession>A0A511FQH1</accession>
<feature type="region of interest" description="Disordered" evidence="1">
    <location>
        <begin position="1"/>
        <end position="25"/>
    </location>
</feature>
<evidence type="ECO:0000256" key="1">
    <source>
        <dbReference type="SAM" id="MobiDB-lite"/>
    </source>
</evidence>
<evidence type="ECO:0000313" key="3">
    <source>
        <dbReference type="EMBL" id="GEL51201.1"/>
    </source>
</evidence>
<protein>
    <recommendedName>
        <fullName evidence="2">Abortive infection protein-like C-terminal domain-containing protein</fullName>
    </recommendedName>
</protein>